<sequence length="371" mass="40483">MVRARTLTGVQGFPEGPESGAVAGFLLKLLRGSLGLTQVELAEQLVVDDSTIQGWESGRRPLCALKGSDLLRLGRALASLGAPVGAVSQLPLAVEADEFLTTCINAGGTLMSVRDNPLGHAVHRRDFVAFATWPFTGVVPSVVRDLPLPKSRGPVADRPQLTSVQQRSFFDQMLVAAEAADDRTQLIRRQATYMLGFDNRPSSATWLADQHGRIAIRAVDLRDVPGGIATRSASLALARQGDPEPIRHFIQGTLTENKQLLGTLTYWAYWLGEIPETYPDDQAMLTAGSDLWSGRRLIEHLTGHLTDPKNAEMNIHSLLGLVMARRDLLESSATLRDRMFEVIEQADTPALSRHARTELANLRFAAQLAGR</sequence>
<dbReference type="AlphaFoldDB" id="A0A4R2HP56"/>
<reference evidence="2 3" key="1">
    <citation type="journal article" date="2015" name="Stand. Genomic Sci.">
        <title>Genomic Encyclopedia of Bacterial and Archaeal Type Strains, Phase III: the genomes of soil and plant-associated and newly described type strains.</title>
        <authorList>
            <person name="Whitman W.B."/>
            <person name="Woyke T."/>
            <person name="Klenk H.P."/>
            <person name="Zhou Y."/>
            <person name="Lilburn T.G."/>
            <person name="Beck B.J."/>
            <person name="De Vos P."/>
            <person name="Vandamme P."/>
            <person name="Eisen J.A."/>
            <person name="Garrity G."/>
            <person name="Hugenholtz P."/>
            <person name="Kyrpides N.C."/>
        </authorList>
    </citation>
    <scope>NUCLEOTIDE SEQUENCE [LARGE SCALE GENOMIC DNA]</scope>
    <source>
        <strain evidence="2 3">VKM Ac-2572</strain>
    </source>
</reference>
<gene>
    <name evidence="2" type="ORF">EV652_10310</name>
</gene>
<dbReference type="PROSITE" id="PS50943">
    <property type="entry name" value="HTH_CROC1"/>
    <property type="match status" value="1"/>
</dbReference>
<keyword evidence="3" id="KW-1185">Reference proteome</keyword>
<evidence type="ECO:0000259" key="1">
    <source>
        <dbReference type="PROSITE" id="PS50943"/>
    </source>
</evidence>
<dbReference type="InterPro" id="IPR010982">
    <property type="entry name" value="Lambda_DNA-bd_dom_sf"/>
</dbReference>
<dbReference type="Pfam" id="PF13560">
    <property type="entry name" value="HTH_31"/>
    <property type="match status" value="1"/>
</dbReference>
<evidence type="ECO:0000313" key="2">
    <source>
        <dbReference type="EMBL" id="TCO33011.1"/>
    </source>
</evidence>
<dbReference type="InterPro" id="IPR001387">
    <property type="entry name" value="Cro/C1-type_HTH"/>
</dbReference>
<protein>
    <submittedName>
        <fullName evidence="2">Helix-turn-helix protein</fullName>
    </submittedName>
</protein>
<organism evidence="2 3">
    <name type="scientific">Kribbella steppae</name>
    <dbReference type="NCBI Taxonomy" id="2512223"/>
    <lineage>
        <taxon>Bacteria</taxon>
        <taxon>Bacillati</taxon>
        <taxon>Actinomycetota</taxon>
        <taxon>Actinomycetes</taxon>
        <taxon>Propionibacteriales</taxon>
        <taxon>Kribbellaceae</taxon>
        <taxon>Kribbella</taxon>
    </lineage>
</organism>
<dbReference type="SUPFAM" id="SSF47413">
    <property type="entry name" value="lambda repressor-like DNA-binding domains"/>
    <property type="match status" value="1"/>
</dbReference>
<dbReference type="Gene3D" id="1.10.260.40">
    <property type="entry name" value="lambda repressor-like DNA-binding domains"/>
    <property type="match status" value="1"/>
</dbReference>
<proteinExistence type="predicted"/>
<dbReference type="GO" id="GO:0003677">
    <property type="term" value="F:DNA binding"/>
    <property type="evidence" value="ECO:0007669"/>
    <property type="project" value="InterPro"/>
</dbReference>
<dbReference type="SMART" id="SM00530">
    <property type="entry name" value="HTH_XRE"/>
    <property type="match status" value="1"/>
</dbReference>
<dbReference type="Proteomes" id="UP000294508">
    <property type="component" value="Unassembled WGS sequence"/>
</dbReference>
<comment type="caution">
    <text evidence="2">The sequence shown here is derived from an EMBL/GenBank/DDBJ whole genome shotgun (WGS) entry which is preliminary data.</text>
</comment>
<dbReference type="OrthoDB" id="4509586at2"/>
<evidence type="ECO:0000313" key="3">
    <source>
        <dbReference type="Proteomes" id="UP000294508"/>
    </source>
</evidence>
<name>A0A4R2HP56_9ACTN</name>
<dbReference type="CDD" id="cd00093">
    <property type="entry name" value="HTH_XRE"/>
    <property type="match status" value="1"/>
</dbReference>
<feature type="domain" description="HTH cro/C1-type" evidence="1">
    <location>
        <begin position="27"/>
        <end position="60"/>
    </location>
</feature>
<dbReference type="EMBL" id="SLWN01000003">
    <property type="protein sequence ID" value="TCO33011.1"/>
    <property type="molecule type" value="Genomic_DNA"/>
</dbReference>
<accession>A0A4R2HP56</accession>